<dbReference type="AlphaFoldDB" id="A8NMI7"/>
<feature type="compositionally biased region" description="Low complexity" evidence="1">
    <location>
        <begin position="540"/>
        <end position="550"/>
    </location>
</feature>
<sequence length="550" mass="60147">MDANIDPILQAIPGTAAPPTLTQASTRPTSTLEAPPSHAIPLAMGPTTSPPAGPNYILPPLPTFPALRNNPSPPAKHVVPAPITMPSPTHTLPPLPASQAPNPPQIAGEAVYRECIEIRKQIAVLEQYNQALVDRTAWLQAEHSSLTGAHAALRAEFDALSKAVEELKVSTSTIVESASSSSSATIFDVLCDGDGHVNDAIAKLEEDVVDELTASDFQKSTYCHLLVNEAVKAVLGISVLNKRDLFPVVPNPDLPDEDILSRPLIKGTTIHIQRYLWEFSETNPHNEKVIGILADYVMAHGWTYHEEAAAAGKILSLHQWKVSFKSKMARMRGIWRGNSETAAVKRADKKTRTDMLNRARYKCARRIRCRETYPQDHEINHPKYDPVFTAQMQSDDEDFQNPDGTIDKSKYLSRPATWESAELRRIKALADAGRDPQASTQATIRIAGTPKETEGPPFTKGLVGRARRWMVDPDWLAKHPDVDVETRIAANGKHWGDAEDPEDILQKKEALKAAKGALALKRKATSQTGKSGKKGKAVAEEASVSGAEFF</sequence>
<dbReference type="GeneID" id="6011444"/>
<dbReference type="RefSeq" id="XP_001834925.2">
    <property type="nucleotide sequence ID" value="XM_001834873.2"/>
</dbReference>
<gene>
    <name evidence="2" type="ORF">CC1G_10799</name>
</gene>
<feature type="compositionally biased region" description="Pro residues" evidence="1">
    <location>
        <begin position="91"/>
        <end position="104"/>
    </location>
</feature>
<keyword evidence="3" id="KW-1185">Reference proteome</keyword>
<feature type="region of interest" description="Disordered" evidence="1">
    <location>
        <begin position="522"/>
        <end position="550"/>
    </location>
</feature>
<comment type="caution">
    <text evidence="2">The sequence shown here is derived from an EMBL/GenBank/DDBJ whole genome shotgun (WGS) entry which is preliminary data.</text>
</comment>
<accession>A8NMI7</accession>
<evidence type="ECO:0000313" key="3">
    <source>
        <dbReference type="Proteomes" id="UP000001861"/>
    </source>
</evidence>
<dbReference type="VEuPathDB" id="FungiDB:CC1G_10799"/>
<dbReference type="HOGENOM" id="CLU_495214_0_0_1"/>
<name>A8NMI7_COPC7</name>
<dbReference type="InParanoid" id="A8NMI7"/>
<protein>
    <submittedName>
        <fullName evidence="2">Uncharacterized protein</fullName>
    </submittedName>
</protein>
<feature type="compositionally biased region" description="Pro residues" evidence="1">
    <location>
        <begin position="48"/>
        <end position="63"/>
    </location>
</feature>
<feature type="compositionally biased region" description="Polar residues" evidence="1">
    <location>
        <begin position="20"/>
        <end position="32"/>
    </location>
</feature>
<dbReference type="OrthoDB" id="3264915at2759"/>
<evidence type="ECO:0000313" key="2">
    <source>
        <dbReference type="EMBL" id="EAU86908.2"/>
    </source>
</evidence>
<feature type="region of interest" description="Disordered" evidence="1">
    <location>
        <begin position="1"/>
        <end position="104"/>
    </location>
</feature>
<reference evidence="2 3" key="1">
    <citation type="journal article" date="2010" name="Proc. Natl. Acad. Sci. U.S.A.">
        <title>Insights into evolution of multicellular fungi from the assembled chromosomes of the mushroom Coprinopsis cinerea (Coprinus cinereus).</title>
        <authorList>
            <person name="Stajich J.E."/>
            <person name="Wilke S.K."/>
            <person name="Ahren D."/>
            <person name="Au C.H."/>
            <person name="Birren B.W."/>
            <person name="Borodovsky M."/>
            <person name="Burns C."/>
            <person name="Canback B."/>
            <person name="Casselton L.A."/>
            <person name="Cheng C.K."/>
            <person name="Deng J."/>
            <person name="Dietrich F.S."/>
            <person name="Fargo D.C."/>
            <person name="Farman M.L."/>
            <person name="Gathman A.C."/>
            <person name="Goldberg J."/>
            <person name="Guigo R."/>
            <person name="Hoegger P.J."/>
            <person name="Hooker J.B."/>
            <person name="Huggins A."/>
            <person name="James T.Y."/>
            <person name="Kamada T."/>
            <person name="Kilaru S."/>
            <person name="Kodira C."/>
            <person name="Kues U."/>
            <person name="Kupfer D."/>
            <person name="Kwan H.S."/>
            <person name="Lomsadze A."/>
            <person name="Li W."/>
            <person name="Lilly W.W."/>
            <person name="Ma L.J."/>
            <person name="Mackey A.J."/>
            <person name="Manning G."/>
            <person name="Martin F."/>
            <person name="Muraguchi H."/>
            <person name="Natvig D.O."/>
            <person name="Palmerini H."/>
            <person name="Ramesh M.A."/>
            <person name="Rehmeyer C.J."/>
            <person name="Roe B.A."/>
            <person name="Shenoy N."/>
            <person name="Stanke M."/>
            <person name="Ter-Hovhannisyan V."/>
            <person name="Tunlid A."/>
            <person name="Velagapudi R."/>
            <person name="Vision T.J."/>
            <person name="Zeng Q."/>
            <person name="Zolan M.E."/>
            <person name="Pukkila P.J."/>
        </authorList>
    </citation>
    <scope>NUCLEOTIDE SEQUENCE [LARGE SCALE GENOMIC DNA]</scope>
    <source>
        <strain evidence="3">Okayama-7 / 130 / ATCC MYA-4618 / FGSC 9003</strain>
    </source>
</reference>
<dbReference type="EMBL" id="AACS02000012">
    <property type="protein sequence ID" value="EAU86908.2"/>
    <property type="molecule type" value="Genomic_DNA"/>
</dbReference>
<organism evidence="2 3">
    <name type="scientific">Coprinopsis cinerea (strain Okayama-7 / 130 / ATCC MYA-4618 / FGSC 9003)</name>
    <name type="common">Inky cap fungus</name>
    <name type="synonym">Hormographiella aspergillata</name>
    <dbReference type="NCBI Taxonomy" id="240176"/>
    <lineage>
        <taxon>Eukaryota</taxon>
        <taxon>Fungi</taxon>
        <taxon>Dikarya</taxon>
        <taxon>Basidiomycota</taxon>
        <taxon>Agaricomycotina</taxon>
        <taxon>Agaricomycetes</taxon>
        <taxon>Agaricomycetidae</taxon>
        <taxon>Agaricales</taxon>
        <taxon>Agaricineae</taxon>
        <taxon>Psathyrellaceae</taxon>
        <taxon>Coprinopsis</taxon>
    </lineage>
</organism>
<evidence type="ECO:0000256" key="1">
    <source>
        <dbReference type="SAM" id="MobiDB-lite"/>
    </source>
</evidence>
<dbReference type="Proteomes" id="UP000001861">
    <property type="component" value="Unassembled WGS sequence"/>
</dbReference>
<dbReference type="KEGG" id="cci:CC1G_10799"/>
<proteinExistence type="predicted"/>